<evidence type="ECO:0000313" key="4">
    <source>
        <dbReference type="EMBL" id="MCH6162025.1"/>
    </source>
</evidence>
<keyword evidence="3" id="KW-0732">Signal</keyword>
<keyword evidence="2" id="KW-1133">Transmembrane helix</keyword>
<name>A0ABS9T0G9_9ACTN</name>
<dbReference type="Proteomes" id="UP001166784">
    <property type="component" value="Unassembled WGS sequence"/>
</dbReference>
<evidence type="ECO:0008006" key="6">
    <source>
        <dbReference type="Google" id="ProtNLM"/>
    </source>
</evidence>
<keyword evidence="2" id="KW-0472">Membrane</keyword>
<dbReference type="RefSeq" id="WP_241060793.1">
    <property type="nucleotide sequence ID" value="NZ_JAKWJU010000002.1"/>
</dbReference>
<feature type="transmembrane region" description="Helical" evidence="2">
    <location>
        <begin position="92"/>
        <end position="115"/>
    </location>
</feature>
<keyword evidence="5" id="KW-1185">Reference proteome</keyword>
<dbReference type="EMBL" id="JAKWJU010000002">
    <property type="protein sequence ID" value="MCH6162025.1"/>
    <property type="molecule type" value="Genomic_DNA"/>
</dbReference>
<protein>
    <recommendedName>
        <fullName evidence="6">Integral membrane protein</fullName>
    </recommendedName>
</protein>
<sequence>MKIRIAAVSAATLVALLGSVGPAAAATSTSYGSPAQHAAVAQLAGADDGDPAAPGAGNDQAPAGQQPAVQQPGTGQQQPAAPTQLNNVQTQAGGGAIAVGSVAVLLLGTVSFFLVKRGGLKAAHLALGVAMGVLLAGTFIGPLVQQVTGSAVTSFGAILGGL</sequence>
<feature type="signal peptide" evidence="3">
    <location>
        <begin position="1"/>
        <end position="25"/>
    </location>
</feature>
<evidence type="ECO:0000256" key="2">
    <source>
        <dbReference type="SAM" id="Phobius"/>
    </source>
</evidence>
<keyword evidence="2" id="KW-0812">Transmembrane</keyword>
<organism evidence="4 5">
    <name type="scientific">Streptomyces marispadix</name>
    <dbReference type="NCBI Taxonomy" id="2922868"/>
    <lineage>
        <taxon>Bacteria</taxon>
        <taxon>Bacillati</taxon>
        <taxon>Actinomycetota</taxon>
        <taxon>Actinomycetes</taxon>
        <taxon>Kitasatosporales</taxon>
        <taxon>Streptomycetaceae</taxon>
        <taxon>Streptomyces</taxon>
    </lineage>
</organism>
<feature type="transmembrane region" description="Helical" evidence="2">
    <location>
        <begin position="122"/>
        <end position="144"/>
    </location>
</feature>
<proteinExistence type="predicted"/>
<gene>
    <name evidence="4" type="ORF">MMA15_17020</name>
</gene>
<reference evidence="4" key="1">
    <citation type="submission" date="2022-03" db="EMBL/GenBank/DDBJ databases">
        <authorList>
            <person name="Santos J.D.N."/>
            <person name="Kallscheuer N."/>
            <person name="Jogler C."/>
            <person name="Lage O.M."/>
        </authorList>
    </citation>
    <scope>NUCLEOTIDE SEQUENCE</scope>
    <source>
        <strain evidence="4">M600PL45_2</strain>
    </source>
</reference>
<evidence type="ECO:0000313" key="5">
    <source>
        <dbReference type="Proteomes" id="UP001166784"/>
    </source>
</evidence>
<evidence type="ECO:0000256" key="1">
    <source>
        <dbReference type="SAM" id="MobiDB-lite"/>
    </source>
</evidence>
<reference evidence="4" key="2">
    <citation type="journal article" date="2023" name="Int. J. Syst. Evol. Microbiol.">
        <title>Streptomyces marispadix sp. nov., isolated from marine beach sediment of the Northern Coast of Portugal.</title>
        <authorList>
            <person name="dos Santos J.D.N."/>
            <person name="Vitorino I.R."/>
            <person name="Kallscheuer N."/>
            <person name="Srivastava A."/>
            <person name="Krautwurst S."/>
            <person name="Marz M."/>
            <person name="Jogler C."/>
            <person name="Lobo Da Cunha A."/>
            <person name="Catita J."/>
            <person name="Goncalves H."/>
            <person name="Gonzalez I."/>
            <person name="Reyes F."/>
            <person name="Lage O.M."/>
        </authorList>
    </citation>
    <scope>NUCLEOTIDE SEQUENCE</scope>
    <source>
        <strain evidence="4">M600PL45_2</strain>
    </source>
</reference>
<comment type="caution">
    <text evidence="4">The sequence shown here is derived from an EMBL/GenBank/DDBJ whole genome shotgun (WGS) entry which is preliminary data.</text>
</comment>
<feature type="region of interest" description="Disordered" evidence="1">
    <location>
        <begin position="42"/>
        <end position="82"/>
    </location>
</feature>
<accession>A0ABS9T0G9</accession>
<feature type="chain" id="PRO_5045090985" description="Integral membrane protein" evidence="3">
    <location>
        <begin position="26"/>
        <end position="162"/>
    </location>
</feature>
<evidence type="ECO:0000256" key="3">
    <source>
        <dbReference type="SAM" id="SignalP"/>
    </source>
</evidence>